<keyword evidence="1" id="KW-0479">Metal-binding</keyword>
<evidence type="ECO:0000259" key="2">
    <source>
        <dbReference type="PROSITE" id="PS50966"/>
    </source>
</evidence>
<feature type="domain" description="SWIM-type" evidence="2">
    <location>
        <begin position="48"/>
        <end position="83"/>
    </location>
</feature>
<keyword evidence="1" id="KW-0862">Zinc</keyword>
<evidence type="ECO:0000313" key="3">
    <source>
        <dbReference type="EMBL" id="MDP9792794.1"/>
    </source>
</evidence>
<keyword evidence="1" id="KW-0863">Zinc-finger</keyword>
<keyword evidence="4" id="KW-1185">Reference proteome</keyword>
<organism evidence="3 4">
    <name type="scientific">Catenuloplanes nepalensis</name>
    <dbReference type="NCBI Taxonomy" id="587533"/>
    <lineage>
        <taxon>Bacteria</taxon>
        <taxon>Bacillati</taxon>
        <taxon>Actinomycetota</taxon>
        <taxon>Actinomycetes</taxon>
        <taxon>Micromonosporales</taxon>
        <taxon>Micromonosporaceae</taxon>
        <taxon>Catenuloplanes</taxon>
    </lineage>
</organism>
<evidence type="ECO:0000313" key="4">
    <source>
        <dbReference type="Proteomes" id="UP001240984"/>
    </source>
</evidence>
<proteinExistence type="predicted"/>
<evidence type="ECO:0000256" key="1">
    <source>
        <dbReference type="PROSITE-ProRule" id="PRU00325"/>
    </source>
</evidence>
<dbReference type="InterPro" id="IPR007527">
    <property type="entry name" value="Znf_SWIM"/>
</dbReference>
<dbReference type="RefSeq" id="WP_306827676.1">
    <property type="nucleotide sequence ID" value="NZ_JAUSRA010000001.1"/>
</dbReference>
<comment type="caution">
    <text evidence="3">The sequence shown here is derived from an EMBL/GenBank/DDBJ whole genome shotgun (WGS) entry which is preliminary data.</text>
</comment>
<protein>
    <recommendedName>
        <fullName evidence="2">SWIM-type domain-containing protein</fullName>
    </recommendedName>
</protein>
<dbReference type="EMBL" id="JAUSRA010000001">
    <property type="protein sequence ID" value="MDP9792794.1"/>
    <property type="molecule type" value="Genomic_DNA"/>
</dbReference>
<name>A0ABT9MMY5_9ACTN</name>
<dbReference type="Proteomes" id="UP001240984">
    <property type="component" value="Unassembled WGS sequence"/>
</dbReference>
<reference evidence="3 4" key="1">
    <citation type="submission" date="2023-07" db="EMBL/GenBank/DDBJ databases">
        <title>Sequencing the genomes of 1000 actinobacteria strains.</title>
        <authorList>
            <person name="Klenk H.-P."/>
        </authorList>
    </citation>
    <scope>NUCLEOTIDE SEQUENCE [LARGE SCALE GENOMIC DNA]</scope>
    <source>
        <strain evidence="3 4">DSM 44710</strain>
    </source>
</reference>
<accession>A0ABT9MMY5</accession>
<dbReference type="PROSITE" id="PS50966">
    <property type="entry name" value="ZF_SWIM"/>
    <property type="match status" value="1"/>
</dbReference>
<sequence length="261" mass="27268">MAVRIDIEAFRQSVPALIADAADRLVEDGAVGDLESSGGGVQAEVAEVQTWVGIVDGEIAGDCDCGSGERLCAHAVALALTAVRAGFPLLASATPPGPDTADPEQARYLTALRRLTGRQVAALVVDTAVRDRLFAARLLGEAGLLDADAAAAGLEDFRAAIDAASEDDDAWEGGARLAEEAEILLQYPATTAALELMEDALQVWDELSVEIADDPVEITEALVEGHRELCDRLGLDESEGIARLDRVAASVRNGTIVPSGR</sequence>
<gene>
    <name evidence="3" type="ORF">J2S43_001306</name>
</gene>